<dbReference type="CDD" id="cd03443">
    <property type="entry name" value="PaaI_thioesterase"/>
    <property type="match status" value="1"/>
</dbReference>
<accession>A0A8J8B4Z5</accession>
<comment type="similarity">
    <text evidence="1">Belongs to the thioesterase PaaI family.</text>
</comment>
<name>A0A8J8B4Z5_9EURY</name>
<dbReference type="Proteomes" id="UP000730161">
    <property type="component" value="Unassembled WGS sequence"/>
</dbReference>
<gene>
    <name evidence="4" type="ORF">RJ53_03100</name>
</gene>
<evidence type="ECO:0000256" key="2">
    <source>
        <dbReference type="ARBA" id="ARBA00022801"/>
    </source>
</evidence>
<dbReference type="GO" id="GO:0047617">
    <property type="term" value="F:fatty acyl-CoA hydrolase activity"/>
    <property type="evidence" value="ECO:0007669"/>
    <property type="project" value="InterPro"/>
</dbReference>
<dbReference type="Pfam" id="PF03061">
    <property type="entry name" value="4HBT"/>
    <property type="match status" value="1"/>
</dbReference>
<comment type="caution">
    <text evidence="4">The sequence shown here is derived from an EMBL/GenBank/DDBJ whole genome shotgun (WGS) entry which is preliminary data.</text>
</comment>
<dbReference type="OrthoDB" id="116824at2157"/>
<evidence type="ECO:0000313" key="5">
    <source>
        <dbReference type="Proteomes" id="UP000730161"/>
    </source>
</evidence>
<protein>
    <submittedName>
        <fullName evidence="4">Phenylacetic acid degradation protein</fullName>
    </submittedName>
</protein>
<dbReference type="InterPro" id="IPR003736">
    <property type="entry name" value="PAAI_dom"/>
</dbReference>
<proteinExistence type="inferred from homology"/>
<dbReference type="PANTHER" id="PTHR21660:SF1">
    <property type="entry name" value="ACYL-COENZYME A THIOESTERASE 13"/>
    <property type="match status" value="1"/>
</dbReference>
<dbReference type="AlphaFoldDB" id="A0A8J8B4Z5"/>
<organism evidence="4 5">
    <name type="scientific">Methanocalculus chunghsingensis</name>
    <dbReference type="NCBI Taxonomy" id="156457"/>
    <lineage>
        <taxon>Archaea</taxon>
        <taxon>Methanobacteriati</taxon>
        <taxon>Methanobacteriota</taxon>
        <taxon>Stenosarchaea group</taxon>
        <taxon>Methanomicrobia</taxon>
        <taxon>Methanomicrobiales</taxon>
        <taxon>Methanocalculaceae</taxon>
        <taxon>Methanocalculus</taxon>
    </lineage>
</organism>
<dbReference type="NCBIfam" id="TIGR00369">
    <property type="entry name" value="unchar_dom_1"/>
    <property type="match status" value="1"/>
</dbReference>
<dbReference type="EMBL" id="JWHL01000003">
    <property type="protein sequence ID" value="MBR1368544.1"/>
    <property type="molecule type" value="Genomic_DNA"/>
</dbReference>
<dbReference type="InterPro" id="IPR029069">
    <property type="entry name" value="HotDog_dom_sf"/>
</dbReference>
<dbReference type="SUPFAM" id="SSF54637">
    <property type="entry name" value="Thioesterase/thiol ester dehydrase-isomerase"/>
    <property type="match status" value="1"/>
</dbReference>
<dbReference type="Gene3D" id="3.10.129.10">
    <property type="entry name" value="Hotdog Thioesterase"/>
    <property type="match status" value="1"/>
</dbReference>
<keyword evidence="2" id="KW-0378">Hydrolase</keyword>
<feature type="domain" description="Thioesterase" evidence="3">
    <location>
        <begin position="52"/>
        <end position="120"/>
    </location>
</feature>
<evidence type="ECO:0000256" key="1">
    <source>
        <dbReference type="ARBA" id="ARBA00008324"/>
    </source>
</evidence>
<dbReference type="InterPro" id="IPR039298">
    <property type="entry name" value="ACOT13"/>
</dbReference>
<dbReference type="RefSeq" id="WP_211530173.1">
    <property type="nucleotide sequence ID" value="NZ_JWHL01000003.1"/>
</dbReference>
<keyword evidence="5" id="KW-1185">Reference proteome</keyword>
<dbReference type="InterPro" id="IPR006683">
    <property type="entry name" value="Thioestr_dom"/>
</dbReference>
<evidence type="ECO:0000313" key="4">
    <source>
        <dbReference type="EMBL" id="MBR1368544.1"/>
    </source>
</evidence>
<sequence>MDYIRRLREDSDMANPFFRTMGVSVISFGDGTAELSMEVTPTMHNGVGWLQGGIFVALADEAMALGLYTLLSEGEGIATISETTSFLRGAREGTIIARGWVLRRGRRVAFMEGEVRRGDGSGELLAKTTASFAIVSPH</sequence>
<reference evidence="4" key="1">
    <citation type="submission" date="2014-12" db="EMBL/GenBank/DDBJ databases">
        <authorList>
            <person name="Huang H.-H."/>
            <person name="Chen S.-C."/>
            <person name="Lai M.-C."/>
        </authorList>
    </citation>
    <scope>NUCLEOTIDE SEQUENCE</scope>
    <source>
        <strain evidence="4">K1F9705b</strain>
    </source>
</reference>
<evidence type="ECO:0000259" key="3">
    <source>
        <dbReference type="Pfam" id="PF03061"/>
    </source>
</evidence>
<dbReference type="PANTHER" id="PTHR21660">
    <property type="entry name" value="THIOESTERASE SUPERFAMILY MEMBER-RELATED"/>
    <property type="match status" value="1"/>
</dbReference>